<accession>I3CHK3</accession>
<protein>
    <recommendedName>
        <fullName evidence="3">Tetratricopeptide repeat protein</fullName>
    </recommendedName>
</protein>
<gene>
    <name evidence="1" type="ORF">BegalDRAFT_2242</name>
</gene>
<dbReference type="STRING" id="395493.BegalDRAFT_2242"/>
<dbReference type="AlphaFoldDB" id="I3CHK3"/>
<dbReference type="HOGENOM" id="CLU_2614877_0_0_6"/>
<evidence type="ECO:0000313" key="1">
    <source>
        <dbReference type="EMBL" id="EIJ43096.1"/>
    </source>
</evidence>
<dbReference type="Proteomes" id="UP000005744">
    <property type="component" value="Unassembled WGS sequence"/>
</dbReference>
<dbReference type="EMBL" id="JH600070">
    <property type="protein sequence ID" value="EIJ43096.1"/>
    <property type="molecule type" value="Genomic_DNA"/>
</dbReference>
<reference evidence="1 2" key="1">
    <citation type="submission" date="2011-11" db="EMBL/GenBank/DDBJ databases">
        <title>Improved High-Quality Draft sequence of Beggiatoa alba B18lD.</title>
        <authorList>
            <consortium name="US DOE Joint Genome Institute"/>
            <person name="Lucas S."/>
            <person name="Han J."/>
            <person name="Lapidus A."/>
            <person name="Cheng J.-F."/>
            <person name="Goodwin L."/>
            <person name="Pitluck S."/>
            <person name="Peters L."/>
            <person name="Mikhailova N."/>
            <person name="Held B."/>
            <person name="Detter J.C."/>
            <person name="Han C."/>
            <person name="Tapia R."/>
            <person name="Land M."/>
            <person name="Hauser L."/>
            <person name="Kyrpides N."/>
            <person name="Ivanova N."/>
            <person name="Pagani I."/>
            <person name="Samuel K."/>
            <person name="Teske A."/>
            <person name="Mueller J."/>
            <person name="Woyke T."/>
        </authorList>
    </citation>
    <scope>NUCLEOTIDE SEQUENCE [LARGE SCALE GENOMIC DNA]</scope>
    <source>
        <strain evidence="1 2">B18LD</strain>
    </source>
</reference>
<dbReference type="Gene3D" id="1.25.40.10">
    <property type="entry name" value="Tetratricopeptide repeat domain"/>
    <property type="match status" value="1"/>
</dbReference>
<evidence type="ECO:0008006" key="3">
    <source>
        <dbReference type="Google" id="ProtNLM"/>
    </source>
</evidence>
<dbReference type="InterPro" id="IPR011990">
    <property type="entry name" value="TPR-like_helical_dom_sf"/>
</dbReference>
<keyword evidence="2" id="KW-1185">Reference proteome</keyword>
<sequence length="78" mass="9352">MLEILIETQKRYKTAKKLYYIAEKFRRLKDFESACKVANQALTLYLDCKQSKKRYNRVIALLKLIEECQQHIILTLNN</sequence>
<organism evidence="1 2">
    <name type="scientific">Beggiatoa alba B18LD</name>
    <dbReference type="NCBI Taxonomy" id="395493"/>
    <lineage>
        <taxon>Bacteria</taxon>
        <taxon>Pseudomonadati</taxon>
        <taxon>Pseudomonadota</taxon>
        <taxon>Gammaproteobacteria</taxon>
        <taxon>Thiotrichales</taxon>
        <taxon>Thiotrichaceae</taxon>
        <taxon>Beggiatoa</taxon>
    </lineage>
</organism>
<proteinExistence type="predicted"/>
<evidence type="ECO:0000313" key="2">
    <source>
        <dbReference type="Proteomes" id="UP000005744"/>
    </source>
</evidence>
<name>I3CHK3_9GAMM</name>